<feature type="transmembrane region" description="Helical" evidence="1">
    <location>
        <begin position="55"/>
        <end position="82"/>
    </location>
</feature>
<proteinExistence type="predicted"/>
<comment type="caution">
    <text evidence="3">The sequence shown here is derived from an EMBL/GenBank/DDBJ whole genome shotgun (WGS) entry which is preliminary data.</text>
</comment>
<keyword evidence="1" id="KW-0472">Membrane</keyword>
<name>A0A931HAY4_9SPHN</name>
<evidence type="ECO:0000259" key="2">
    <source>
        <dbReference type="Pfam" id="PF14219"/>
    </source>
</evidence>
<protein>
    <submittedName>
        <fullName evidence="3">DUF4328 domain-containing protein</fullName>
    </submittedName>
</protein>
<sequence>MAQMDLNRGLRVLEGRARVLKLLLIAYIALTAFTASSLSSAMLMGIDLEDFEHPLILSSALAIFLVIALFIACVVTFCLWSYRAHANLVAAGFEDLEFTPAASVYWYFVPVALLFNPYRAMRELWNTSHRARVEDTGPGDIRVKIWWGLWLVGGAITRLSNSSDFHGPSDLIGFSLLAGAALILLIIVGEITRAQTETLSASQVFA</sequence>
<feature type="domain" description="DUF4328" evidence="2">
    <location>
        <begin position="60"/>
        <end position="161"/>
    </location>
</feature>
<feature type="transmembrane region" description="Helical" evidence="1">
    <location>
        <begin position="102"/>
        <end position="120"/>
    </location>
</feature>
<evidence type="ECO:0000313" key="3">
    <source>
        <dbReference type="EMBL" id="MBH0112655.1"/>
    </source>
</evidence>
<keyword evidence="1" id="KW-1133">Transmembrane helix</keyword>
<dbReference type="InterPro" id="IPR025565">
    <property type="entry name" value="DUF4328"/>
</dbReference>
<evidence type="ECO:0000313" key="4">
    <source>
        <dbReference type="Proteomes" id="UP000617634"/>
    </source>
</evidence>
<dbReference type="EMBL" id="JADZGI010000001">
    <property type="protein sequence ID" value="MBH0112655.1"/>
    <property type="molecule type" value="Genomic_DNA"/>
</dbReference>
<dbReference type="Pfam" id="PF14219">
    <property type="entry name" value="DUF4328"/>
    <property type="match status" value="1"/>
</dbReference>
<evidence type="ECO:0000256" key="1">
    <source>
        <dbReference type="SAM" id="Phobius"/>
    </source>
</evidence>
<keyword evidence="4" id="KW-1185">Reference proteome</keyword>
<dbReference type="Proteomes" id="UP000617634">
    <property type="component" value="Unassembled WGS sequence"/>
</dbReference>
<accession>A0A931HAY4</accession>
<gene>
    <name evidence="3" type="ORF">I5E68_06780</name>
</gene>
<feature type="transmembrane region" description="Helical" evidence="1">
    <location>
        <begin position="171"/>
        <end position="189"/>
    </location>
</feature>
<organism evidence="3 4">
    <name type="scientific">Novosphingobium aureum</name>
    <dbReference type="NCBI Taxonomy" id="2792964"/>
    <lineage>
        <taxon>Bacteria</taxon>
        <taxon>Pseudomonadati</taxon>
        <taxon>Pseudomonadota</taxon>
        <taxon>Alphaproteobacteria</taxon>
        <taxon>Sphingomonadales</taxon>
        <taxon>Sphingomonadaceae</taxon>
        <taxon>Novosphingobium</taxon>
    </lineage>
</organism>
<reference evidence="3" key="1">
    <citation type="submission" date="2020-11" db="EMBL/GenBank/DDBJ databases">
        <title>Novosphingobium aureum sp. nov., a marine bacterium isolated from sediment of a salt flat.</title>
        <authorList>
            <person name="Yoo Y."/>
            <person name="Kim J.-J."/>
        </authorList>
    </citation>
    <scope>NUCLEOTIDE SEQUENCE</scope>
    <source>
        <strain evidence="3">YJ-S2-02</strain>
    </source>
</reference>
<dbReference type="AlphaFoldDB" id="A0A931HAY4"/>
<feature type="transmembrane region" description="Helical" evidence="1">
    <location>
        <begin position="20"/>
        <end position="43"/>
    </location>
</feature>
<keyword evidence="1" id="KW-0812">Transmembrane</keyword>